<dbReference type="PANTHER" id="PTHR46072">
    <property type="entry name" value="AMIDASE-RELATED-RELATED"/>
    <property type="match status" value="1"/>
</dbReference>
<reference evidence="4 5" key="1">
    <citation type="submission" date="2024-03" db="EMBL/GenBank/DDBJ databases">
        <title>A high-quality draft genome sequence of Diaporthe vaccinii, a causative agent of upright dieback and viscid rot disease in cranberry plants.</title>
        <authorList>
            <person name="Sarrasin M."/>
            <person name="Lang B.F."/>
            <person name="Burger G."/>
        </authorList>
    </citation>
    <scope>NUCLEOTIDE SEQUENCE [LARGE SCALE GENOMIC DNA]</scope>
    <source>
        <strain evidence="4 5">IS7</strain>
    </source>
</reference>
<dbReference type="InterPro" id="IPR036928">
    <property type="entry name" value="AS_sf"/>
</dbReference>
<gene>
    <name evidence="4" type="ORF">FJTKL_08412</name>
</gene>
<dbReference type="SUPFAM" id="SSF75304">
    <property type="entry name" value="Amidase signature (AS) enzymes"/>
    <property type="match status" value="1"/>
</dbReference>
<feature type="domain" description="Amidase" evidence="3">
    <location>
        <begin position="64"/>
        <end position="541"/>
    </location>
</feature>
<name>A0ABR4ESA2_9PEZI</name>
<dbReference type="Proteomes" id="UP001600888">
    <property type="component" value="Unassembled WGS sequence"/>
</dbReference>
<dbReference type="Gene3D" id="3.90.1300.10">
    <property type="entry name" value="Amidase signature (AS) domain"/>
    <property type="match status" value="1"/>
</dbReference>
<evidence type="ECO:0000256" key="2">
    <source>
        <dbReference type="ARBA" id="ARBA00022801"/>
    </source>
</evidence>
<evidence type="ECO:0000313" key="4">
    <source>
        <dbReference type="EMBL" id="KAL2285190.1"/>
    </source>
</evidence>
<dbReference type="PIRSF" id="PIRSF001221">
    <property type="entry name" value="Amidase_fungi"/>
    <property type="match status" value="1"/>
</dbReference>
<dbReference type="Pfam" id="PF01425">
    <property type="entry name" value="Amidase"/>
    <property type="match status" value="1"/>
</dbReference>
<accession>A0ABR4ESA2</accession>
<dbReference type="EMBL" id="JBAWTH010000032">
    <property type="protein sequence ID" value="KAL2285190.1"/>
    <property type="molecule type" value="Genomic_DNA"/>
</dbReference>
<evidence type="ECO:0000259" key="3">
    <source>
        <dbReference type="Pfam" id="PF01425"/>
    </source>
</evidence>
<keyword evidence="2" id="KW-0378">Hydrolase</keyword>
<sequence>MVPFLDYTRHRRDCQFKQQQRADRIASLSSYHGPLTNSDRETVNKPIERLVAGVHNGIMQPLDILRTYGKVALKAHEKTNCLTEVLLPDAEGWLQDGSSINLKGPLAGIPVSLKDTIVVGGYDATVGYSSFVGNAKQKDGALVRLLKDAGAVPYVKTNIPISLLSFESTNDVWGRTTNPHNPKYSPGGSTGGESALLALGGRIGIGSDVAGSVRAPAHFAGCYSLRCSTGRWPKAGVFTSMPGQEGVPSVFSPMARTLDDLTYFTRAIIGMKPWEYDHSVHPLEWRSHIEQQYSEEKKLRIGMLRTDGVVDPSPACTRALSIAEQALAREGHEIVEIDPPDMYHALKLGSALLNADGCRTFKSFMRSGEWEDKGANKMSWYMGLPRPFKWVYYLWVQYIRRDHIWAGLLRDWHAKTAEQNWKLVAERESYRAEWFEWWDQADIDFILTPPNATPAVPHDGMKDAVSSCGYTFLWNILDYTAGIVPITHVDKALDGLPAGFNFKKLNGVAQGAYKLYDAQAMHGLPVSVQVVGRRLEEEKVLAALKRLEDALGDDKYDLLDID</sequence>
<evidence type="ECO:0000313" key="5">
    <source>
        <dbReference type="Proteomes" id="UP001600888"/>
    </source>
</evidence>
<keyword evidence="5" id="KW-1185">Reference proteome</keyword>
<organism evidence="4 5">
    <name type="scientific">Diaporthe vaccinii</name>
    <dbReference type="NCBI Taxonomy" id="105482"/>
    <lineage>
        <taxon>Eukaryota</taxon>
        <taxon>Fungi</taxon>
        <taxon>Dikarya</taxon>
        <taxon>Ascomycota</taxon>
        <taxon>Pezizomycotina</taxon>
        <taxon>Sordariomycetes</taxon>
        <taxon>Sordariomycetidae</taxon>
        <taxon>Diaporthales</taxon>
        <taxon>Diaporthaceae</taxon>
        <taxon>Diaporthe</taxon>
        <taxon>Diaporthe eres species complex</taxon>
    </lineage>
</organism>
<comment type="similarity">
    <text evidence="1">Belongs to the amidase family.</text>
</comment>
<dbReference type="InterPro" id="IPR023631">
    <property type="entry name" value="Amidase_dom"/>
</dbReference>
<proteinExistence type="inferred from homology"/>
<evidence type="ECO:0000256" key="1">
    <source>
        <dbReference type="ARBA" id="ARBA00009199"/>
    </source>
</evidence>
<protein>
    <recommendedName>
        <fullName evidence="3">Amidase domain-containing protein</fullName>
    </recommendedName>
</protein>
<comment type="caution">
    <text evidence="4">The sequence shown here is derived from an EMBL/GenBank/DDBJ whole genome shotgun (WGS) entry which is preliminary data.</text>
</comment>
<dbReference type="PANTHER" id="PTHR46072:SF10">
    <property type="entry name" value="ACETAMIDASE"/>
    <property type="match status" value="1"/>
</dbReference>